<feature type="compositionally biased region" description="Polar residues" evidence="5">
    <location>
        <begin position="870"/>
        <end position="879"/>
    </location>
</feature>
<feature type="compositionally biased region" description="Low complexity" evidence="5">
    <location>
        <begin position="851"/>
        <end position="862"/>
    </location>
</feature>
<evidence type="ECO:0000256" key="4">
    <source>
        <dbReference type="ARBA" id="ARBA00022912"/>
    </source>
</evidence>
<protein>
    <recommendedName>
        <fullName evidence="2">protein-tyrosine-phosphatase</fullName>
        <ecNumber evidence="2">3.1.3.48</ecNumber>
    </recommendedName>
</protein>
<evidence type="ECO:0000256" key="3">
    <source>
        <dbReference type="ARBA" id="ARBA00022801"/>
    </source>
</evidence>
<evidence type="ECO:0000256" key="5">
    <source>
        <dbReference type="SAM" id="MobiDB-lite"/>
    </source>
</evidence>
<keyword evidence="4" id="KW-0904">Protein phosphatase</keyword>
<dbReference type="VEuPathDB" id="AmoebaDB:NF0112640"/>
<feature type="compositionally biased region" description="Polar residues" evidence="5">
    <location>
        <begin position="666"/>
        <end position="678"/>
    </location>
</feature>
<dbReference type="CDD" id="cd14498">
    <property type="entry name" value="DSP"/>
    <property type="match status" value="1"/>
</dbReference>
<dbReference type="InterPro" id="IPR029021">
    <property type="entry name" value="Prot-tyrosine_phosphatase-like"/>
</dbReference>
<feature type="compositionally biased region" description="Basic residues" evidence="5">
    <location>
        <begin position="634"/>
        <end position="656"/>
    </location>
</feature>
<dbReference type="Pfam" id="PF00782">
    <property type="entry name" value="DSPc"/>
    <property type="match status" value="1"/>
</dbReference>
<dbReference type="Gene3D" id="3.90.190.10">
    <property type="entry name" value="Protein tyrosine phosphatase superfamily"/>
    <property type="match status" value="2"/>
</dbReference>
<dbReference type="SUPFAM" id="SSF52799">
    <property type="entry name" value="(Phosphotyrosine protein) phosphatases II"/>
    <property type="match status" value="1"/>
</dbReference>
<feature type="region of interest" description="Disordered" evidence="5">
    <location>
        <begin position="273"/>
        <end position="326"/>
    </location>
</feature>
<organism evidence="7 8">
    <name type="scientific">Naegleria fowleri</name>
    <name type="common">Brain eating amoeba</name>
    <dbReference type="NCBI Taxonomy" id="5763"/>
    <lineage>
        <taxon>Eukaryota</taxon>
        <taxon>Discoba</taxon>
        <taxon>Heterolobosea</taxon>
        <taxon>Tetramitia</taxon>
        <taxon>Eutetramitia</taxon>
        <taxon>Vahlkampfiidae</taxon>
        <taxon>Naegleria</taxon>
    </lineage>
</organism>
<dbReference type="OMA" id="GRDRIND"/>
<dbReference type="EMBL" id="VFQX01000029">
    <property type="protein sequence ID" value="KAF0978743.1"/>
    <property type="molecule type" value="Genomic_DNA"/>
</dbReference>
<name>A0A6A5BL62_NAEFO</name>
<dbReference type="AlphaFoldDB" id="A0A6A5BL62"/>
<evidence type="ECO:0000259" key="6">
    <source>
        <dbReference type="SMART" id="SM00195"/>
    </source>
</evidence>
<dbReference type="Proteomes" id="UP000444721">
    <property type="component" value="Unassembled WGS sequence"/>
</dbReference>
<feature type="compositionally biased region" description="Polar residues" evidence="5">
    <location>
        <begin position="553"/>
        <end position="568"/>
    </location>
</feature>
<dbReference type="VEuPathDB" id="AmoebaDB:FDP41_002563"/>
<feature type="compositionally biased region" description="Basic and acidic residues" evidence="5">
    <location>
        <begin position="897"/>
        <end position="908"/>
    </location>
</feature>
<dbReference type="SMART" id="SM00195">
    <property type="entry name" value="DSPc"/>
    <property type="match status" value="1"/>
</dbReference>
<dbReference type="GO" id="GO:0017017">
    <property type="term" value="F:MAP kinase tyrosine/serine/threonine phosphatase activity"/>
    <property type="evidence" value="ECO:0007669"/>
    <property type="project" value="TreeGrafter"/>
</dbReference>
<dbReference type="GO" id="GO:0043409">
    <property type="term" value="P:negative regulation of MAPK cascade"/>
    <property type="evidence" value="ECO:0007669"/>
    <property type="project" value="TreeGrafter"/>
</dbReference>
<dbReference type="RefSeq" id="XP_044563456.1">
    <property type="nucleotide sequence ID" value="XM_044705771.1"/>
</dbReference>
<feature type="compositionally biased region" description="Low complexity" evidence="5">
    <location>
        <begin position="292"/>
        <end position="307"/>
    </location>
</feature>
<dbReference type="GO" id="GO:0008330">
    <property type="term" value="F:protein tyrosine/threonine phosphatase activity"/>
    <property type="evidence" value="ECO:0007669"/>
    <property type="project" value="TreeGrafter"/>
</dbReference>
<evidence type="ECO:0000256" key="1">
    <source>
        <dbReference type="ARBA" id="ARBA00008601"/>
    </source>
</evidence>
<feature type="compositionally biased region" description="Basic and acidic residues" evidence="5">
    <location>
        <begin position="793"/>
        <end position="821"/>
    </location>
</feature>
<feature type="region of interest" description="Disordered" evidence="5">
    <location>
        <begin position="737"/>
        <end position="955"/>
    </location>
</feature>
<dbReference type="VEuPathDB" id="AmoebaDB:NfTy_040780"/>
<feature type="compositionally biased region" description="Low complexity" evidence="5">
    <location>
        <begin position="918"/>
        <end position="932"/>
    </location>
</feature>
<dbReference type="InterPro" id="IPR020422">
    <property type="entry name" value="TYR_PHOSPHATASE_DUAL_dom"/>
</dbReference>
<keyword evidence="3" id="KW-0378">Hydrolase</keyword>
<evidence type="ECO:0000313" key="8">
    <source>
        <dbReference type="Proteomes" id="UP000444721"/>
    </source>
</evidence>
<dbReference type="InterPro" id="IPR000340">
    <property type="entry name" value="Dual-sp_phosphatase_cat-dom"/>
</dbReference>
<dbReference type="GeneID" id="68109781"/>
<feature type="compositionally biased region" description="Basic residues" evidence="5">
    <location>
        <begin position="536"/>
        <end position="549"/>
    </location>
</feature>
<dbReference type="GO" id="GO:0033550">
    <property type="term" value="F:MAP kinase tyrosine phosphatase activity"/>
    <property type="evidence" value="ECO:0007669"/>
    <property type="project" value="TreeGrafter"/>
</dbReference>
<feature type="compositionally biased region" description="Basic and acidic residues" evidence="5">
    <location>
        <begin position="606"/>
        <end position="618"/>
    </location>
</feature>
<dbReference type="PANTHER" id="PTHR10159:SF414">
    <property type="entry name" value="PROTEIN-TYROSINE-PHOSPHATASE-RELATED"/>
    <property type="match status" value="1"/>
</dbReference>
<feature type="compositionally biased region" description="Low complexity" evidence="5">
    <location>
        <begin position="744"/>
        <end position="753"/>
    </location>
</feature>
<evidence type="ECO:0000313" key="7">
    <source>
        <dbReference type="EMBL" id="KAF0978743.1"/>
    </source>
</evidence>
<reference evidence="7 8" key="1">
    <citation type="journal article" date="2019" name="Sci. Rep.">
        <title>Nanopore sequencing improves the draft genome of the human pathogenic amoeba Naegleria fowleri.</title>
        <authorList>
            <person name="Liechti N."/>
            <person name="Schurch N."/>
            <person name="Bruggmann R."/>
            <person name="Wittwer M."/>
        </authorList>
    </citation>
    <scope>NUCLEOTIDE SEQUENCE [LARGE SCALE GENOMIC DNA]</scope>
    <source>
        <strain evidence="7 8">ATCC 30894</strain>
    </source>
</reference>
<accession>A0A6A5BL62</accession>
<gene>
    <name evidence="7" type="ORF">FDP41_002563</name>
</gene>
<keyword evidence="8" id="KW-1185">Reference proteome</keyword>
<feature type="region of interest" description="Disordered" evidence="5">
    <location>
        <begin position="490"/>
        <end position="700"/>
    </location>
</feature>
<comment type="similarity">
    <text evidence="1">Belongs to the protein-tyrosine phosphatase family. Non-receptor class dual specificity subfamily.</text>
</comment>
<dbReference type="EC" id="3.1.3.48" evidence="2"/>
<dbReference type="PANTHER" id="PTHR10159">
    <property type="entry name" value="DUAL SPECIFICITY PROTEIN PHOSPHATASE"/>
    <property type="match status" value="1"/>
</dbReference>
<dbReference type="GO" id="GO:0005737">
    <property type="term" value="C:cytoplasm"/>
    <property type="evidence" value="ECO:0007669"/>
    <property type="project" value="TreeGrafter"/>
</dbReference>
<feature type="domain" description="Tyrosine-protein phosphatase" evidence="6">
    <location>
        <begin position="1"/>
        <end position="436"/>
    </location>
</feature>
<proteinExistence type="inferred from homology"/>
<dbReference type="OrthoDB" id="2017893at2759"/>
<sequence>MEVFDRILLGNKDDACDIHLFKEQNIGLVINVTDNIDNHFENKTEIKIKLRKHEQTEMMRSLSQSSHDMDELVFDEQDENITPKKATTTTTPLVDETSSHSCTLTFDEEDELVVGCLPTDPTDPTNPPFLPPCSLLKKQENSPLGLTTTLSDHKNCELVNVEQHHHGSSMTTSTTVSDYLLVPSQSSSSASNEMMENSRYSSSQLSLVSSASSDPMLLDSESVMSNGVGGAGSNSYFATLGSEEEFSRISNMSEGLSFSSNTLDSVVVSESNSNSGIPITDVTHTHEEFATPNSKKSTTPSRSSRNSSSKKKSSSSKKLTNPSRKKAVPVYRTVKLNHPIIYHNISIEDSSEICISEYFDDAITVIVGFLDQYPDRKVLIHCREGRSRSVSTLIAFGMKHLKMSLKDCYQHVTEKIDGRDRINDGFKRQLMQYELKLKEKQFIEAKREEHYKTNPDVPFNEELVLAELPADIHVNSFSFFNRNKYGKSYVNKSSRGHHDAEDDMDFDEEDEYEYEDEDNFDEEDLDDEDFDESYGTKKKKKPSSKRKGAGKGTTRQQKLFSKQWNEINIETKPNKTQGKQLSLMDMFAKKVKKVESGGSSSTDTTKLQDGHNGGEKAAKQPKQPTLEETLFSPKKPKKQSSTKKKTTRSSKNKKTSNKKDDAAPPTMSNANSSLTEASSDMIPKTSDTAVPAAALSSDNDTLKVVTTDISLDPQQDAIMAEASSVPAFDVTTHLASASFEDKTQSSSQPATTSSKKKKEPKKDQANGNTKKIFKRAPRLVKPEQTVEDSSVMTDEKPALEKTKNEAKKRKKDETNQKEKKESKKKKNKSNEEESKRETKKRKKEKKEKNPTESSSAATTSTTCADLEIITPTTQDNHSSLVDHPNVCMATATTTSEQLEHHRPEENKENILPSEKNSHSAAASTLSSSSETTTLKKKKLNSITNYFKPKPQPTNV</sequence>
<feature type="compositionally biased region" description="Acidic residues" evidence="5">
    <location>
        <begin position="501"/>
        <end position="532"/>
    </location>
</feature>
<evidence type="ECO:0000256" key="2">
    <source>
        <dbReference type="ARBA" id="ARBA00013064"/>
    </source>
</evidence>
<comment type="caution">
    <text evidence="7">The sequence shown here is derived from an EMBL/GenBank/DDBJ whole genome shotgun (WGS) entry which is preliminary data.</text>
</comment>